<name>A0AC34FD88_9BILA</name>
<accession>A0AC34FD88</accession>
<sequence length="228" mass="25829">MNESAKAYGGWTPGCTLTSLMIAMKQFFADHDHHSNDKFQCEAKIVVERSKKYKCKECDATASDLFDENSCGKNLKLDINSNNPEMVDKQLSLPYQRALRELVCPVLARSPLEDEKMLIGFPIDVKYFNKISSVTTRQPRVGSVEAAMIALNITFKADDEKRIRQIKMVNAQLFAEFLSLEAYCTDLTIRGSTVDNLNGIQLRSSMGNRYTHIVPIYLSQAHISEQYK</sequence>
<reference evidence="2" key="1">
    <citation type="submission" date="2022-11" db="UniProtKB">
        <authorList>
            <consortium name="WormBaseParasite"/>
        </authorList>
    </citation>
    <scope>IDENTIFICATION</scope>
</reference>
<proteinExistence type="predicted"/>
<dbReference type="WBParaSite" id="ES5_v2.g15239.t1">
    <property type="protein sequence ID" value="ES5_v2.g15239.t1"/>
    <property type="gene ID" value="ES5_v2.g15239"/>
</dbReference>
<evidence type="ECO:0000313" key="1">
    <source>
        <dbReference type="Proteomes" id="UP000887579"/>
    </source>
</evidence>
<protein>
    <submittedName>
        <fullName evidence="2">Vitellogenin</fullName>
    </submittedName>
</protein>
<organism evidence="1 2">
    <name type="scientific">Panagrolaimus sp. ES5</name>
    <dbReference type="NCBI Taxonomy" id="591445"/>
    <lineage>
        <taxon>Eukaryota</taxon>
        <taxon>Metazoa</taxon>
        <taxon>Ecdysozoa</taxon>
        <taxon>Nematoda</taxon>
        <taxon>Chromadorea</taxon>
        <taxon>Rhabditida</taxon>
        <taxon>Tylenchina</taxon>
        <taxon>Panagrolaimomorpha</taxon>
        <taxon>Panagrolaimoidea</taxon>
        <taxon>Panagrolaimidae</taxon>
        <taxon>Panagrolaimus</taxon>
    </lineage>
</organism>
<evidence type="ECO:0000313" key="2">
    <source>
        <dbReference type="WBParaSite" id="ES5_v2.g15239.t1"/>
    </source>
</evidence>
<dbReference type="Proteomes" id="UP000887579">
    <property type="component" value="Unplaced"/>
</dbReference>